<dbReference type="PANTHER" id="PTHR43884:SF22">
    <property type="entry name" value="BLR3437 PROTEIN"/>
    <property type="match status" value="1"/>
</dbReference>
<dbReference type="SUPFAM" id="SSF56645">
    <property type="entry name" value="Acyl-CoA dehydrogenase NM domain-like"/>
    <property type="match status" value="1"/>
</dbReference>
<reference evidence="10" key="1">
    <citation type="submission" date="2010-01" db="EMBL/GenBank/DDBJ databases">
        <title>Genome fragments of uncultured bacteria from the North Pacific subtropical Gyre.</title>
        <authorList>
            <person name="Pham V.D."/>
            <person name="Delong E.F."/>
        </authorList>
    </citation>
    <scope>NUCLEOTIDE SEQUENCE</scope>
</reference>
<keyword evidence="4 6" id="KW-0274">FAD</keyword>
<dbReference type="InterPro" id="IPR013786">
    <property type="entry name" value="AcylCoA_DH/ox_N"/>
</dbReference>
<comment type="cofactor">
    <cofactor evidence="1 6">
        <name>FAD</name>
        <dbReference type="ChEBI" id="CHEBI:57692"/>
    </cofactor>
</comment>
<dbReference type="InterPro" id="IPR006089">
    <property type="entry name" value="Acyl-CoA_DH_CS"/>
</dbReference>
<dbReference type="FunFam" id="1.20.140.10:FF:000001">
    <property type="entry name" value="Acyl-CoA dehydrogenase"/>
    <property type="match status" value="1"/>
</dbReference>
<dbReference type="SUPFAM" id="SSF47203">
    <property type="entry name" value="Acyl-CoA dehydrogenase C-terminal domain-like"/>
    <property type="match status" value="1"/>
</dbReference>
<evidence type="ECO:0000256" key="4">
    <source>
        <dbReference type="ARBA" id="ARBA00022827"/>
    </source>
</evidence>
<dbReference type="FunFam" id="2.40.110.10:FF:000002">
    <property type="entry name" value="Acyl-CoA dehydrogenase fadE12"/>
    <property type="match status" value="1"/>
</dbReference>
<dbReference type="GO" id="GO:0050660">
    <property type="term" value="F:flavin adenine dinucleotide binding"/>
    <property type="evidence" value="ECO:0007669"/>
    <property type="project" value="InterPro"/>
</dbReference>
<dbReference type="InterPro" id="IPR009075">
    <property type="entry name" value="AcylCo_DH/oxidase_C"/>
</dbReference>
<accession>E7C687</accession>
<feature type="domain" description="Acyl-CoA oxidase/dehydrogenase middle" evidence="8">
    <location>
        <begin position="164"/>
        <end position="257"/>
    </location>
</feature>
<dbReference type="Pfam" id="PF02770">
    <property type="entry name" value="Acyl-CoA_dh_M"/>
    <property type="match status" value="1"/>
</dbReference>
<evidence type="ECO:0000256" key="6">
    <source>
        <dbReference type="RuleBase" id="RU362125"/>
    </source>
</evidence>
<dbReference type="Gene3D" id="1.20.140.10">
    <property type="entry name" value="Butyryl-CoA Dehydrogenase, subunit A, domain 3"/>
    <property type="match status" value="1"/>
</dbReference>
<dbReference type="InterPro" id="IPR037069">
    <property type="entry name" value="AcylCoA_DH/ox_N_sf"/>
</dbReference>
<evidence type="ECO:0000256" key="5">
    <source>
        <dbReference type="ARBA" id="ARBA00023002"/>
    </source>
</evidence>
<evidence type="ECO:0000259" key="9">
    <source>
        <dbReference type="Pfam" id="PF02771"/>
    </source>
</evidence>
<evidence type="ECO:0000256" key="2">
    <source>
        <dbReference type="ARBA" id="ARBA00009347"/>
    </source>
</evidence>
<dbReference type="Gene3D" id="2.40.110.10">
    <property type="entry name" value="Butyryl-CoA Dehydrogenase, subunit A, domain 2"/>
    <property type="match status" value="1"/>
</dbReference>
<evidence type="ECO:0000259" key="7">
    <source>
        <dbReference type="Pfam" id="PF00441"/>
    </source>
</evidence>
<keyword evidence="5 6" id="KW-0560">Oxidoreductase</keyword>
<keyword evidence="3 6" id="KW-0285">Flavoprotein</keyword>
<dbReference type="InterPro" id="IPR009100">
    <property type="entry name" value="AcylCoA_DH/oxidase_NM_dom_sf"/>
</dbReference>
<evidence type="ECO:0000256" key="3">
    <source>
        <dbReference type="ARBA" id="ARBA00022630"/>
    </source>
</evidence>
<dbReference type="PANTHER" id="PTHR43884">
    <property type="entry name" value="ACYL-COA DEHYDROGENASE"/>
    <property type="match status" value="1"/>
</dbReference>
<proteinExistence type="inferred from homology"/>
<dbReference type="PROSITE" id="PS00072">
    <property type="entry name" value="ACYL_COA_DH_1"/>
    <property type="match status" value="1"/>
</dbReference>
<feature type="domain" description="Acyl-CoA dehydrogenase/oxidase C-terminal" evidence="7">
    <location>
        <begin position="269"/>
        <end position="416"/>
    </location>
</feature>
<dbReference type="InterPro" id="IPR036250">
    <property type="entry name" value="AcylCo_DH-like_C"/>
</dbReference>
<dbReference type="GO" id="GO:0003995">
    <property type="term" value="F:acyl-CoA dehydrogenase activity"/>
    <property type="evidence" value="ECO:0007669"/>
    <property type="project" value="InterPro"/>
</dbReference>
<evidence type="ECO:0000259" key="8">
    <source>
        <dbReference type="Pfam" id="PF02770"/>
    </source>
</evidence>
<dbReference type="Pfam" id="PF00441">
    <property type="entry name" value="Acyl-CoA_dh_1"/>
    <property type="match status" value="1"/>
</dbReference>
<organism evidence="10">
    <name type="scientific">uncultured nuHF2 cluster bacterium HF0500_39O04</name>
    <dbReference type="NCBI Taxonomy" id="723590"/>
    <lineage>
        <taxon>Bacteria</taxon>
        <taxon>environmental samples</taxon>
    </lineage>
</organism>
<feature type="domain" description="Acyl-CoA dehydrogenase/oxidase N-terminal" evidence="9">
    <location>
        <begin position="44"/>
        <end position="160"/>
    </location>
</feature>
<dbReference type="Pfam" id="PF02771">
    <property type="entry name" value="Acyl-CoA_dh_N"/>
    <property type="match status" value="1"/>
</dbReference>
<comment type="similarity">
    <text evidence="2 6">Belongs to the acyl-CoA dehydrogenase family.</text>
</comment>
<dbReference type="AlphaFoldDB" id="E7C687"/>
<dbReference type="EMBL" id="GU568002">
    <property type="protein sequence ID" value="ADI22961.1"/>
    <property type="molecule type" value="Genomic_DNA"/>
</dbReference>
<protein>
    <submittedName>
        <fullName evidence="10">Acyl-CoA dehydrogenases</fullName>
    </submittedName>
</protein>
<dbReference type="PIRSF" id="PIRSF016578">
    <property type="entry name" value="HsaA"/>
    <property type="match status" value="1"/>
</dbReference>
<sequence length="423" mass="46759">MSAFICVYYRTIYRRFGRRGYALELKGKTYLSDQSYLEWPFFDDSHRKYAKELSEWVKKEIAPLQHEEPKNNDELDRLCRDFVKKLGEGGWLKYCVPKAFGGKLESFDVRTLALTREILSYRSGLADFSFAMQGLGSGAITLFGSDEQKQSYLVPVAEGKKIAAFAISEPEGGSDVAAMRTTAKLDGNEYCLNGKKAWISNAGIANYYVLFARTDDAPGAKGLSAFIVDSDTPGITVSERINVIAPHPLGTLSLKNCRIPTVNILGSSGDGFKVAMATLDVFRTTVGAASLGFARRAMDEAIARSKQREAFGKPISEFQLIQEKIADMALKIDAMALLIYRSAWVKDEKGTRVTRESSMAKLYGTEAAQEVIDQAVQIFGGMGVVSGVTVERLYREIRALRIYEGTSEIQKLVIAGQTLNQVN</sequence>
<dbReference type="InterPro" id="IPR006091">
    <property type="entry name" value="Acyl-CoA_Oxase/DH_mid-dom"/>
</dbReference>
<evidence type="ECO:0000313" key="10">
    <source>
        <dbReference type="EMBL" id="ADI22961.1"/>
    </source>
</evidence>
<name>E7C687_9BACT</name>
<dbReference type="InterPro" id="IPR046373">
    <property type="entry name" value="Acyl-CoA_Oxase/DH_mid-dom_sf"/>
</dbReference>
<dbReference type="Gene3D" id="1.10.540.10">
    <property type="entry name" value="Acyl-CoA dehydrogenase/oxidase, N-terminal domain"/>
    <property type="match status" value="1"/>
</dbReference>
<evidence type="ECO:0000256" key="1">
    <source>
        <dbReference type="ARBA" id="ARBA00001974"/>
    </source>
</evidence>